<dbReference type="Gene3D" id="3.30.160.150">
    <property type="entry name" value="Lipoprotein like domain"/>
    <property type="match status" value="1"/>
</dbReference>
<dbReference type="AlphaFoldDB" id="A0A1H3C2U0"/>
<dbReference type="EMBL" id="FNOI01000008">
    <property type="protein sequence ID" value="SDX48493.1"/>
    <property type="molecule type" value="Genomic_DNA"/>
</dbReference>
<dbReference type="GO" id="GO:0043165">
    <property type="term" value="P:Gram-negative-bacterium-type cell outer membrane assembly"/>
    <property type="evidence" value="ECO:0007669"/>
    <property type="project" value="InterPro"/>
</dbReference>
<evidence type="ECO:0000256" key="1">
    <source>
        <dbReference type="SAM" id="SignalP"/>
    </source>
</evidence>
<reference evidence="3" key="1">
    <citation type="submission" date="2016-10" db="EMBL/GenBank/DDBJ databases">
        <authorList>
            <person name="Varghese N."/>
            <person name="Submissions S."/>
        </authorList>
    </citation>
    <scope>NUCLEOTIDE SEQUENCE [LARGE SCALE GENOMIC DNA]</scope>
    <source>
        <strain evidence="3">DSM 26922</strain>
    </source>
</reference>
<gene>
    <name evidence="2" type="ORF">SAMN04488001_3320</name>
</gene>
<proteinExistence type="predicted"/>
<dbReference type="RefSeq" id="WP_089948037.1">
    <property type="nucleotide sequence ID" value="NZ_FNOI01000008.1"/>
</dbReference>
<dbReference type="Proteomes" id="UP000199441">
    <property type="component" value="Unassembled WGS sequence"/>
</dbReference>
<dbReference type="GO" id="GO:0019867">
    <property type="term" value="C:outer membrane"/>
    <property type="evidence" value="ECO:0007669"/>
    <property type="project" value="InterPro"/>
</dbReference>
<protein>
    <submittedName>
        <fullName evidence="2">LPS-assembly lipoprotein</fullName>
    </submittedName>
</protein>
<organism evidence="2 3">
    <name type="scientific">Litoreibacter albidus</name>
    <dbReference type="NCBI Taxonomy" id="670155"/>
    <lineage>
        <taxon>Bacteria</taxon>
        <taxon>Pseudomonadati</taxon>
        <taxon>Pseudomonadota</taxon>
        <taxon>Alphaproteobacteria</taxon>
        <taxon>Rhodobacterales</taxon>
        <taxon>Roseobacteraceae</taxon>
        <taxon>Litoreibacter</taxon>
    </lineage>
</organism>
<evidence type="ECO:0000313" key="3">
    <source>
        <dbReference type="Proteomes" id="UP000199441"/>
    </source>
</evidence>
<evidence type="ECO:0000313" key="2">
    <source>
        <dbReference type="EMBL" id="SDX48493.1"/>
    </source>
</evidence>
<dbReference type="OrthoDB" id="7629596at2"/>
<dbReference type="STRING" id="670155.SAMN04488001_3320"/>
<name>A0A1H3C2U0_9RHOB</name>
<keyword evidence="1" id="KW-0732">Signal</keyword>
<feature type="chain" id="PRO_5011586953" evidence="1">
    <location>
        <begin position="18"/>
        <end position="160"/>
    </location>
</feature>
<keyword evidence="2" id="KW-0449">Lipoprotein</keyword>
<dbReference type="InterPro" id="IPR007485">
    <property type="entry name" value="LPS_assembly_LptE"/>
</dbReference>
<feature type="signal peptide" evidence="1">
    <location>
        <begin position="1"/>
        <end position="17"/>
    </location>
</feature>
<sequence>MLSFNRRFLLLALPALAACGFEPVYGTGGSAEGLRGSILVDAPTTRDSFNLVAQLEQRLGRAQAPVYGMSVALSVEEKGLAISDTNNITRYNILGRADYVLRDLATDDELYKGSVNTFTAYSASVQPVATLAAERDANARLMSALADKITSDLLLNSGKF</sequence>
<accession>A0A1H3C2U0</accession>
<keyword evidence="3" id="KW-1185">Reference proteome</keyword>
<dbReference type="PROSITE" id="PS51257">
    <property type="entry name" value="PROKAR_LIPOPROTEIN"/>
    <property type="match status" value="1"/>
</dbReference>
<dbReference type="Pfam" id="PF04390">
    <property type="entry name" value="LptE"/>
    <property type="match status" value="1"/>
</dbReference>